<feature type="transmembrane region" description="Helical" evidence="8">
    <location>
        <begin position="360"/>
        <end position="382"/>
    </location>
</feature>
<sequence>MLRISIALFLAGFATFSLVYSTQPLLPEFSAEFGVDPATSSLSLSLTTGFLAFSILCSGALSETLGRRGLMFASICCAAVLNFIASVAPTWELLLLARALVGIVIGGVPAVAMAYLAEEMPPWRLGLAMGLYVAGNAFGGMIGRVAVGALTEHYSWRTALEVVSVIDLIVAFGFLLLLPPSRNFIAQKGLGLMYHLAAWKGHLGDKKQILLFVTAFLGVGSFVTVYNYMGFRLLDAPFNLTHSQVGLIFFSYIFGMLASSLAGGLADKLGRGPVMLTGCIITLCGIACTLSTSLAFIITGIAFVTFGFFAVHSVASSWVGKLAIKNKSHASSLYLLCYYIGSSVLGSLGGWFWHWGGWSAVAGFCGAMGGLVLVAGIILAFVRDETYSSS</sequence>
<dbReference type="SUPFAM" id="SSF103473">
    <property type="entry name" value="MFS general substrate transporter"/>
    <property type="match status" value="1"/>
</dbReference>
<keyword evidence="5 8" id="KW-0812">Transmembrane</keyword>
<organism evidence="10 11">
    <name type="scientific">Hohaiivirga grylli</name>
    <dbReference type="NCBI Taxonomy" id="3133970"/>
    <lineage>
        <taxon>Bacteria</taxon>
        <taxon>Pseudomonadati</taxon>
        <taxon>Pseudomonadota</taxon>
        <taxon>Alphaproteobacteria</taxon>
        <taxon>Hyphomicrobiales</taxon>
        <taxon>Methylobacteriaceae</taxon>
        <taxon>Hohaiivirga</taxon>
    </lineage>
</organism>
<proteinExistence type="inferred from homology"/>
<dbReference type="PANTHER" id="PTHR43271:SF1">
    <property type="entry name" value="INNER MEMBRANE TRANSPORT PROTEIN YNFM"/>
    <property type="match status" value="1"/>
</dbReference>
<feature type="transmembrane region" description="Helical" evidence="8">
    <location>
        <begin position="69"/>
        <end position="89"/>
    </location>
</feature>
<dbReference type="InterPro" id="IPR011701">
    <property type="entry name" value="MFS"/>
</dbReference>
<dbReference type="Pfam" id="PF07690">
    <property type="entry name" value="MFS_1"/>
    <property type="match status" value="1"/>
</dbReference>
<reference evidence="10 11" key="1">
    <citation type="submission" date="2024-04" db="EMBL/GenBank/DDBJ databases">
        <title>A novel species isolated from cricket.</title>
        <authorList>
            <person name="Wang H.-C."/>
        </authorList>
    </citation>
    <scope>NUCLEOTIDE SEQUENCE [LARGE SCALE GENOMIC DNA]</scope>
    <source>
        <strain evidence="10 11">WL0021</strain>
    </source>
</reference>
<feature type="transmembrane region" description="Helical" evidence="8">
    <location>
        <begin position="129"/>
        <end position="147"/>
    </location>
</feature>
<comment type="similarity">
    <text evidence="2">Belongs to the major facilitator superfamily.</text>
</comment>
<feature type="domain" description="Major facilitator superfamily (MFS) profile" evidence="9">
    <location>
        <begin position="1"/>
        <end position="387"/>
    </location>
</feature>
<comment type="subcellular location">
    <subcellularLocation>
        <location evidence="1">Cell membrane</location>
        <topology evidence="1">Multi-pass membrane protein</topology>
    </subcellularLocation>
</comment>
<evidence type="ECO:0000256" key="3">
    <source>
        <dbReference type="ARBA" id="ARBA00022448"/>
    </source>
</evidence>
<evidence type="ECO:0000256" key="5">
    <source>
        <dbReference type="ARBA" id="ARBA00022692"/>
    </source>
</evidence>
<keyword evidence="11" id="KW-1185">Reference proteome</keyword>
<evidence type="ECO:0000256" key="1">
    <source>
        <dbReference type="ARBA" id="ARBA00004651"/>
    </source>
</evidence>
<dbReference type="RefSeq" id="WP_346337082.1">
    <property type="nucleotide sequence ID" value="NZ_JBBYXI010000003.1"/>
</dbReference>
<evidence type="ECO:0000256" key="4">
    <source>
        <dbReference type="ARBA" id="ARBA00022475"/>
    </source>
</evidence>
<dbReference type="InterPro" id="IPR020846">
    <property type="entry name" value="MFS_dom"/>
</dbReference>
<feature type="transmembrane region" description="Helical" evidence="8">
    <location>
        <begin position="241"/>
        <end position="262"/>
    </location>
</feature>
<dbReference type="PROSITE" id="PS50850">
    <property type="entry name" value="MFS"/>
    <property type="match status" value="1"/>
</dbReference>
<evidence type="ECO:0000256" key="7">
    <source>
        <dbReference type="ARBA" id="ARBA00023136"/>
    </source>
</evidence>
<feature type="transmembrane region" description="Helical" evidence="8">
    <location>
        <begin position="274"/>
        <end position="295"/>
    </location>
</feature>
<evidence type="ECO:0000256" key="2">
    <source>
        <dbReference type="ARBA" id="ARBA00008335"/>
    </source>
</evidence>
<feature type="transmembrane region" description="Helical" evidence="8">
    <location>
        <begin position="95"/>
        <end position="117"/>
    </location>
</feature>
<feature type="transmembrane region" description="Helical" evidence="8">
    <location>
        <begin position="209"/>
        <end position="229"/>
    </location>
</feature>
<keyword evidence="4" id="KW-1003">Cell membrane</keyword>
<name>A0ABV0BLH7_9HYPH</name>
<dbReference type="InterPro" id="IPR036259">
    <property type="entry name" value="MFS_trans_sf"/>
</dbReference>
<feature type="transmembrane region" description="Helical" evidence="8">
    <location>
        <begin position="332"/>
        <end position="354"/>
    </location>
</feature>
<keyword evidence="7 8" id="KW-0472">Membrane</keyword>
<dbReference type="Gene3D" id="1.20.1250.20">
    <property type="entry name" value="MFS general substrate transporter like domains"/>
    <property type="match status" value="2"/>
</dbReference>
<evidence type="ECO:0000256" key="6">
    <source>
        <dbReference type="ARBA" id="ARBA00022989"/>
    </source>
</evidence>
<keyword evidence="6 8" id="KW-1133">Transmembrane helix</keyword>
<evidence type="ECO:0000313" key="11">
    <source>
        <dbReference type="Proteomes" id="UP001418637"/>
    </source>
</evidence>
<feature type="transmembrane region" description="Helical" evidence="8">
    <location>
        <begin position="159"/>
        <end position="178"/>
    </location>
</feature>
<accession>A0ABV0BLH7</accession>
<dbReference type="CDD" id="cd17324">
    <property type="entry name" value="MFS_NepI_like"/>
    <property type="match status" value="1"/>
</dbReference>
<dbReference type="PANTHER" id="PTHR43271">
    <property type="entry name" value="BLL2771 PROTEIN"/>
    <property type="match status" value="1"/>
</dbReference>
<keyword evidence="3" id="KW-0813">Transport</keyword>
<evidence type="ECO:0000259" key="9">
    <source>
        <dbReference type="PROSITE" id="PS50850"/>
    </source>
</evidence>
<evidence type="ECO:0000313" key="10">
    <source>
        <dbReference type="EMBL" id="MEN3931041.1"/>
    </source>
</evidence>
<feature type="transmembrane region" description="Helical" evidence="8">
    <location>
        <begin position="301"/>
        <end position="320"/>
    </location>
</feature>
<comment type="caution">
    <text evidence="10">The sequence shown here is derived from an EMBL/GenBank/DDBJ whole genome shotgun (WGS) entry which is preliminary data.</text>
</comment>
<dbReference type="Proteomes" id="UP001418637">
    <property type="component" value="Unassembled WGS sequence"/>
</dbReference>
<protein>
    <submittedName>
        <fullName evidence="10">MFS transporter</fullName>
    </submittedName>
</protein>
<gene>
    <name evidence="10" type="ORF">WJT86_08225</name>
</gene>
<evidence type="ECO:0000256" key="8">
    <source>
        <dbReference type="SAM" id="Phobius"/>
    </source>
</evidence>
<dbReference type="EMBL" id="JBBYXI010000003">
    <property type="protein sequence ID" value="MEN3931041.1"/>
    <property type="molecule type" value="Genomic_DNA"/>
</dbReference>
<feature type="transmembrane region" description="Helical" evidence="8">
    <location>
        <begin position="37"/>
        <end position="57"/>
    </location>
</feature>